<gene>
    <name evidence="2" type="ORF">AURANDRAFT_27841</name>
</gene>
<dbReference type="PANTHER" id="PTHR36492:SF2">
    <property type="entry name" value="[ACYL-CARRIER-PROTEIN] PHOSPHODIESTERASE PPTH"/>
    <property type="match status" value="1"/>
</dbReference>
<dbReference type="PANTHER" id="PTHR36492">
    <property type="match status" value="1"/>
</dbReference>
<evidence type="ECO:0000313" key="3">
    <source>
        <dbReference type="Proteomes" id="UP000002729"/>
    </source>
</evidence>
<dbReference type="InterPro" id="IPR052963">
    <property type="entry name" value="Pantetheine_PDE"/>
</dbReference>
<evidence type="ECO:0000256" key="1">
    <source>
        <dbReference type="SAM" id="MobiDB-lite"/>
    </source>
</evidence>
<dbReference type="AlphaFoldDB" id="F0YC68"/>
<sequence length="293" mass="32860">MRVFLVSDLHADCSHNMRWCENLEREADSALIVAGDVATDLGAIGRCLKVLLDRYDVVFYTPGAPRRNHELWRSSGFADSFAKLDAVLALCADLGVRTAPELLPCGVFIVPLLSWPHEDFDREPPLALPPGETLRRPVEPACRCISDYGACVWPGFENGSRALAARFDAMQDLAPLLELRRRAYPTVPLISFSHFLPLQSLLPEKRFLFSPNLAKAVGSDFLEARVRALDADIHCFGHTHFSWDSTENGTRYVQHCLGTPDEAKRREAASCGRDEFRGMSTGKTKRTRHRHAW</sequence>
<keyword evidence="3" id="KW-1185">Reference proteome</keyword>
<protein>
    <recommendedName>
        <fullName evidence="4">Calcineurin-like phosphoesterase domain-containing protein</fullName>
    </recommendedName>
</protein>
<dbReference type="GeneID" id="20220428"/>
<feature type="compositionally biased region" description="Basic residues" evidence="1">
    <location>
        <begin position="283"/>
        <end position="293"/>
    </location>
</feature>
<accession>F0YC68</accession>
<dbReference type="CDD" id="cd00838">
    <property type="entry name" value="MPP_superfamily"/>
    <property type="match status" value="1"/>
</dbReference>
<dbReference type="OMA" id="SHEHIRY"/>
<proteinExistence type="predicted"/>
<evidence type="ECO:0008006" key="4">
    <source>
        <dbReference type="Google" id="ProtNLM"/>
    </source>
</evidence>
<dbReference type="Proteomes" id="UP000002729">
    <property type="component" value="Unassembled WGS sequence"/>
</dbReference>
<dbReference type="InterPro" id="IPR029052">
    <property type="entry name" value="Metallo-depent_PP-like"/>
</dbReference>
<feature type="compositionally biased region" description="Basic and acidic residues" evidence="1">
    <location>
        <begin position="268"/>
        <end position="277"/>
    </location>
</feature>
<dbReference type="OrthoDB" id="550558at2759"/>
<name>F0YC68_AURAN</name>
<dbReference type="KEGG" id="aaf:AURANDRAFT_27841"/>
<organism evidence="3">
    <name type="scientific">Aureococcus anophagefferens</name>
    <name type="common">Harmful bloom alga</name>
    <dbReference type="NCBI Taxonomy" id="44056"/>
    <lineage>
        <taxon>Eukaryota</taxon>
        <taxon>Sar</taxon>
        <taxon>Stramenopiles</taxon>
        <taxon>Ochrophyta</taxon>
        <taxon>Pelagophyceae</taxon>
        <taxon>Pelagomonadales</taxon>
        <taxon>Pelagomonadaceae</taxon>
        <taxon>Aureococcus</taxon>
    </lineage>
</organism>
<dbReference type="SUPFAM" id="SSF56300">
    <property type="entry name" value="Metallo-dependent phosphatases"/>
    <property type="match status" value="1"/>
</dbReference>
<reference evidence="2 3" key="1">
    <citation type="journal article" date="2011" name="Proc. Natl. Acad. Sci. U.S.A.">
        <title>Niche of harmful alga Aureococcus anophagefferens revealed through ecogenomics.</title>
        <authorList>
            <person name="Gobler C.J."/>
            <person name="Berry D.L."/>
            <person name="Dyhrman S.T."/>
            <person name="Wilhelm S.W."/>
            <person name="Salamov A."/>
            <person name="Lobanov A.V."/>
            <person name="Zhang Y."/>
            <person name="Collier J.L."/>
            <person name="Wurch L.L."/>
            <person name="Kustka A.B."/>
            <person name="Dill B.D."/>
            <person name="Shah M."/>
            <person name="VerBerkmoes N.C."/>
            <person name="Kuo A."/>
            <person name="Terry A."/>
            <person name="Pangilinan J."/>
            <person name="Lindquist E.A."/>
            <person name="Lucas S."/>
            <person name="Paulsen I.T."/>
            <person name="Hattenrath-Lehmann T.K."/>
            <person name="Talmage S.C."/>
            <person name="Walker E.A."/>
            <person name="Koch F."/>
            <person name="Burson A.M."/>
            <person name="Marcoval M.A."/>
            <person name="Tang Y.Z."/>
            <person name="Lecleir G.R."/>
            <person name="Coyne K.J."/>
            <person name="Berg G.M."/>
            <person name="Bertrand E.M."/>
            <person name="Saito M.A."/>
            <person name="Gladyshev V.N."/>
            <person name="Grigoriev I.V."/>
        </authorList>
    </citation>
    <scope>NUCLEOTIDE SEQUENCE [LARGE SCALE GENOMIC DNA]</scope>
    <source>
        <strain evidence="3">CCMP 1984</strain>
    </source>
</reference>
<dbReference type="RefSeq" id="XP_009037878.1">
    <property type="nucleotide sequence ID" value="XM_009039630.1"/>
</dbReference>
<evidence type="ECO:0000313" key="2">
    <source>
        <dbReference type="EMBL" id="EGB07243.1"/>
    </source>
</evidence>
<feature type="region of interest" description="Disordered" evidence="1">
    <location>
        <begin position="268"/>
        <end position="293"/>
    </location>
</feature>
<dbReference type="eggNOG" id="ENOG502QPJI">
    <property type="taxonomic scope" value="Eukaryota"/>
</dbReference>
<dbReference type="EMBL" id="GL833131">
    <property type="protein sequence ID" value="EGB07243.1"/>
    <property type="molecule type" value="Genomic_DNA"/>
</dbReference>
<dbReference type="InParanoid" id="F0YC68"/>